<evidence type="ECO:0000313" key="3">
    <source>
        <dbReference type="Proteomes" id="UP000603453"/>
    </source>
</evidence>
<gene>
    <name evidence="2" type="ORF">INT47_003228</name>
</gene>
<feature type="compositionally biased region" description="Low complexity" evidence="1">
    <location>
        <begin position="1"/>
        <end position="14"/>
    </location>
</feature>
<dbReference type="OrthoDB" id="2285768at2759"/>
<feature type="region of interest" description="Disordered" evidence="1">
    <location>
        <begin position="1"/>
        <end position="31"/>
    </location>
</feature>
<evidence type="ECO:0000256" key="1">
    <source>
        <dbReference type="SAM" id="MobiDB-lite"/>
    </source>
</evidence>
<sequence length="164" mass="18288">MTTTNTTKWWWNKKPSPKQISTDQKSVASSINGADEDASMFSLYSYSESLHTPSTINASSSIRAQHTKSEYSGNFSDIESNASILSKPWISRNMIDNKSNKDSVPDDDDDDNSVGSDEQYSYSLPVSNTYSAEDLPDINPKRRGSLVEYIVNKPLHGKLKVKQV</sequence>
<comment type="caution">
    <text evidence="2">The sequence shown here is derived from an EMBL/GenBank/DDBJ whole genome shotgun (WGS) entry which is preliminary data.</text>
</comment>
<accession>A0A8H7RGM2</accession>
<evidence type="ECO:0000313" key="2">
    <source>
        <dbReference type="EMBL" id="KAG2210243.1"/>
    </source>
</evidence>
<dbReference type="Proteomes" id="UP000603453">
    <property type="component" value="Unassembled WGS sequence"/>
</dbReference>
<feature type="compositionally biased region" description="Polar residues" evidence="1">
    <location>
        <begin position="18"/>
        <end position="31"/>
    </location>
</feature>
<organism evidence="2 3">
    <name type="scientific">Mucor saturninus</name>
    <dbReference type="NCBI Taxonomy" id="64648"/>
    <lineage>
        <taxon>Eukaryota</taxon>
        <taxon>Fungi</taxon>
        <taxon>Fungi incertae sedis</taxon>
        <taxon>Mucoromycota</taxon>
        <taxon>Mucoromycotina</taxon>
        <taxon>Mucoromycetes</taxon>
        <taxon>Mucorales</taxon>
        <taxon>Mucorineae</taxon>
        <taxon>Mucoraceae</taxon>
        <taxon>Mucor</taxon>
    </lineage>
</organism>
<dbReference type="EMBL" id="JAEPRD010000012">
    <property type="protein sequence ID" value="KAG2210243.1"/>
    <property type="molecule type" value="Genomic_DNA"/>
</dbReference>
<dbReference type="AlphaFoldDB" id="A0A8H7RGM2"/>
<protein>
    <submittedName>
        <fullName evidence="2">Uncharacterized protein</fullName>
    </submittedName>
</protein>
<proteinExistence type="predicted"/>
<feature type="compositionally biased region" description="Polar residues" evidence="1">
    <location>
        <begin position="118"/>
        <end position="131"/>
    </location>
</feature>
<feature type="region of interest" description="Disordered" evidence="1">
    <location>
        <begin position="95"/>
        <end position="140"/>
    </location>
</feature>
<reference evidence="2" key="1">
    <citation type="submission" date="2020-12" db="EMBL/GenBank/DDBJ databases">
        <title>Metabolic potential, ecology and presence of endohyphal bacteria is reflected in genomic diversity of Mucoromycotina.</title>
        <authorList>
            <person name="Muszewska A."/>
            <person name="Okrasinska A."/>
            <person name="Steczkiewicz K."/>
            <person name="Drgas O."/>
            <person name="Orlowska M."/>
            <person name="Perlinska-Lenart U."/>
            <person name="Aleksandrzak-Piekarczyk T."/>
            <person name="Szatraj K."/>
            <person name="Zielenkiewicz U."/>
            <person name="Pilsyk S."/>
            <person name="Malc E."/>
            <person name="Mieczkowski P."/>
            <person name="Kruszewska J.S."/>
            <person name="Biernat P."/>
            <person name="Pawlowska J."/>
        </authorList>
    </citation>
    <scope>NUCLEOTIDE SEQUENCE</scope>
    <source>
        <strain evidence="2">WA0000017839</strain>
    </source>
</reference>
<name>A0A8H7RGM2_9FUNG</name>
<keyword evidence="3" id="KW-1185">Reference proteome</keyword>